<protein>
    <recommendedName>
        <fullName evidence="3">Tetratricopeptide repeat protein</fullName>
    </recommendedName>
</protein>
<name>A0AAU0F765_9FLAO</name>
<dbReference type="Gene3D" id="1.25.40.10">
    <property type="entry name" value="Tetratricopeptide repeat domain"/>
    <property type="match status" value="1"/>
</dbReference>
<dbReference type="Proteomes" id="UP001432059">
    <property type="component" value="Chromosome"/>
</dbReference>
<keyword evidence="2" id="KW-1185">Reference proteome</keyword>
<dbReference type="RefSeq" id="WP_327983529.1">
    <property type="nucleotide sequence ID" value="NZ_CP136426.1"/>
</dbReference>
<evidence type="ECO:0000313" key="2">
    <source>
        <dbReference type="Proteomes" id="UP001432059"/>
    </source>
</evidence>
<evidence type="ECO:0000313" key="1">
    <source>
        <dbReference type="EMBL" id="WOC51836.1"/>
    </source>
</evidence>
<organism evidence="1 2">
    <name type="scientific">Bergeyella porcorum</name>
    <dbReference type="NCBI Taxonomy" id="1735111"/>
    <lineage>
        <taxon>Bacteria</taxon>
        <taxon>Pseudomonadati</taxon>
        <taxon>Bacteroidota</taxon>
        <taxon>Flavobacteriia</taxon>
        <taxon>Flavobacteriales</taxon>
        <taxon>Weeksellaceae</taxon>
        <taxon>Bergeyella</taxon>
    </lineage>
</organism>
<evidence type="ECO:0008006" key="3">
    <source>
        <dbReference type="Google" id="ProtNLM"/>
    </source>
</evidence>
<accession>A0AAU0F765</accession>
<dbReference type="InterPro" id="IPR011990">
    <property type="entry name" value="TPR-like_helical_dom_sf"/>
</dbReference>
<gene>
    <name evidence="1" type="ORF">BPO_1189</name>
</gene>
<reference evidence="1" key="1">
    <citation type="submission" date="2023-10" db="EMBL/GenBank/DDBJ databases">
        <title>Characterization and whole genome sequencing of a novel strain of Bergeyella porcorum QD2021 isolated from pig.</title>
        <authorList>
            <person name="Liu G."/>
            <person name="Chen C."/>
            <person name="Han X."/>
        </authorList>
    </citation>
    <scope>NUCLEOTIDE SEQUENCE</scope>
    <source>
        <strain evidence="1">QD2021</strain>
    </source>
</reference>
<proteinExistence type="predicted"/>
<dbReference type="KEGG" id="bpor:BPO_1189"/>
<dbReference type="AlphaFoldDB" id="A0AAU0F765"/>
<dbReference type="EMBL" id="CP136426">
    <property type="protein sequence ID" value="WOC51836.1"/>
    <property type="molecule type" value="Genomic_DNA"/>
</dbReference>
<sequence>MANRAGKPEEAQDFFKKATKEKISDPQVRGLTYYEMGKFYTDKNDYISAGAYYDSAYL</sequence>